<evidence type="ECO:0008006" key="9">
    <source>
        <dbReference type="Google" id="ProtNLM"/>
    </source>
</evidence>
<dbReference type="Proteomes" id="UP000677228">
    <property type="component" value="Unassembled WGS sequence"/>
</dbReference>
<dbReference type="GO" id="GO:0032259">
    <property type="term" value="P:methylation"/>
    <property type="evidence" value="ECO:0007669"/>
    <property type="project" value="UniProtKB-KW"/>
</dbReference>
<dbReference type="EMBL" id="CAJNOQ010029263">
    <property type="protein sequence ID" value="CAF1567604.1"/>
    <property type="molecule type" value="Genomic_DNA"/>
</dbReference>
<comment type="similarity">
    <text evidence="1">Belongs to the UPF0677 family.</text>
</comment>
<comment type="caution">
    <text evidence="5">The sequence shown here is derived from an EMBL/GenBank/DDBJ whole genome shotgun (WGS) entry which is preliminary data.</text>
</comment>
<dbReference type="PANTHER" id="PTHR43619">
    <property type="entry name" value="S-ADENOSYL-L-METHIONINE-DEPENDENT METHYLTRANSFERASE YKTD-RELATED"/>
    <property type="match status" value="1"/>
</dbReference>
<dbReference type="PANTHER" id="PTHR43619:SF2">
    <property type="entry name" value="S-ADENOSYL-L-METHIONINE-DEPENDENT METHYLTRANSFERASES SUPERFAMILY PROTEIN"/>
    <property type="match status" value="1"/>
</dbReference>
<accession>A0A815Y6X4</accession>
<dbReference type="Proteomes" id="UP000663829">
    <property type="component" value="Unassembled WGS sequence"/>
</dbReference>
<protein>
    <recommendedName>
        <fullName evidence="9">S-adenosyl-L-methionine-dependent methyltransferase</fullName>
    </recommendedName>
</protein>
<keyword evidence="3" id="KW-0808">Transferase</keyword>
<dbReference type="Pfam" id="PF04072">
    <property type="entry name" value="LCM"/>
    <property type="match status" value="1"/>
</dbReference>
<dbReference type="InterPro" id="IPR011610">
    <property type="entry name" value="SAM_mthyl_Trfase_ML2640-like"/>
</dbReference>
<evidence type="ECO:0000313" key="7">
    <source>
        <dbReference type="EMBL" id="CAF4430050.1"/>
    </source>
</evidence>
<dbReference type="InterPro" id="IPR007213">
    <property type="entry name" value="Ppm1/Ppm2/Tcmp"/>
</dbReference>
<dbReference type="SUPFAM" id="SSF53335">
    <property type="entry name" value="S-adenosyl-L-methionine-dependent methyltransferases"/>
    <property type="match status" value="1"/>
</dbReference>
<evidence type="ECO:0000313" key="5">
    <source>
        <dbReference type="EMBL" id="CAF1567604.1"/>
    </source>
</evidence>
<evidence type="ECO:0000313" key="6">
    <source>
        <dbReference type="EMBL" id="CAF4040923.1"/>
    </source>
</evidence>
<dbReference type="EMBL" id="CAJOBA010037364">
    <property type="protein sequence ID" value="CAF4040923.1"/>
    <property type="molecule type" value="Genomic_DNA"/>
</dbReference>
<dbReference type="NCBIfam" id="TIGR00027">
    <property type="entry name" value="mthyl_TIGR00027"/>
    <property type="match status" value="1"/>
</dbReference>
<dbReference type="Gene3D" id="3.40.50.150">
    <property type="entry name" value="Vaccinia Virus protein VP39"/>
    <property type="match status" value="1"/>
</dbReference>
<evidence type="ECO:0000313" key="4">
    <source>
        <dbReference type="EMBL" id="CAF1232740.1"/>
    </source>
</evidence>
<dbReference type="OrthoDB" id="203237at2759"/>
<evidence type="ECO:0000256" key="1">
    <source>
        <dbReference type="ARBA" id="ARBA00008138"/>
    </source>
</evidence>
<dbReference type="GO" id="GO:0008168">
    <property type="term" value="F:methyltransferase activity"/>
    <property type="evidence" value="ECO:0007669"/>
    <property type="project" value="UniProtKB-KW"/>
</dbReference>
<dbReference type="Proteomes" id="UP000681722">
    <property type="component" value="Unassembled WGS sequence"/>
</dbReference>
<keyword evidence="8" id="KW-1185">Reference proteome</keyword>
<keyword evidence="2" id="KW-0489">Methyltransferase</keyword>
<evidence type="ECO:0000256" key="3">
    <source>
        <dbReference type="ARBA" id="ARBA00022679"/>
    </source>
</evidence>
<proteinExistence type="inferred from homology"/>
<dbReference type="AlphaFoldDB" id="A0A815Y6X4"/>
<sequence length="214" mass="24796">MRTRAVEDVATTPCILPQTVLLAAGLDTLAWRPSINQQEQPLQDIYEIDLSQMFLDKFEKLASIPKTNTGKHVYIQSDLTGDNWKDKLLSNGFQMSLPTVWIMEGLLYYLTLDQTRKFFQIIDSLSCKSSRFFFDHLKTPLTNEMLLAVKRKLLNSYMDNPKENELAWLADKYDWNIETFLDFNHSGEHYGRKYEAYIADGKQGGIHFVRGIKT</sequence>
<dbReference type="Proteomes" id="UP000682733">
    <property type="component" value="Unassembled WGS sequence"/>
</dbReference>
<dbReference type="EMBL" id="CAJOBC010095067">
    <property type="protein sequence ID" value="CAF4430050.1"/>
    <property type="molecule type" value="Genomic_DNA"/>
</dbReference>
<name>A0A815Y6X4_9BILA</name>
<evidence type="ECO:0000256" key="2">
    <source>
        <dbReference type="ARBA" id="ARBA00022603"/>
    </source>
</evidence>
<evidence type="ECO:0000313" key="8">
    <source>
        <dbReference type="Proteomes" id="UP000663829"/>
    </source>
</evidence>
<organism evidence="5 8">
    <name type="scientific">Didymodactylos carnosus</name>
    <dbReference type="NCBI Taxonomy" id="1234261"/>
    <lineage>
        <taxon>Eukaryota</taxon>
        <taxon>Metazoa</taxon>
        <taxon>Spiralia</taxon>
        <taxon>Gnathifera</taxon>
        <taxon>Rotifera</taxon>
        <taxon>Eurotatoria</taxon>
        <taxon>Bdelloidea</taxon>
        <taxon>Philodinida</taxon>
        <taxon>Philodinidae</taxon>
        <taxon>Didymodactylos</taxon>
    </lineage>
</organism>
<dbReference type="InterPro" id="IPR029063">
    <property type="entry name" value="SAM-dependent_MTases_sf"/>
</dbReference>
<reference evidence="5" key="1">
    <citation type="submission" date="2021-02" db="EMBL/GenBank/DDBJ databases">
        <authorList>
            <person name="Nowell W R."/>
        </authorList>
    </citation>
    <scope>NUCLEOTIDE SEQUENCE</scope>
</reference>
<gene>
    <name evidence="5" type="ORF">GPM918_LOCUS40179</name>
    <name evidence="4" type="ORF">OVA965_LOCUS25455</name>
    <name evidence="7" type="ORF">SRO942_LOCUS41104</name>
    <name evidence="6" type="ORF">TMI583_LOCUS26185</name>
</gene>
<dbReference type="EMBL" id="CAJNOK010015816">
    <property type="protein sequence ID" value="CAF1232740.1"/>
    <property type="molecule type" value="Genomic_DNA"/>
</dbReference>